<keyword evidence="1" id="KW-0560">Oxidoreductase</keyword>
<dbReference type="EC" id="1.2.1.84" evidence="1"/>
<evidence type="ECO:0000313" key="3">
    <source>
        <dbReference type="EMBL" id="KAF7822603.1"/>
    </source>
</evidence>
<proteinExistence type="inferred from homology"/>
<dbReference type="InterPro" id="IPR013120">
    <property type="entry name" value="FAR_NAD-bd"/>
</dbReference>
<comment type="caution">
    <text evidence="3">The sequence shown here is derived from an EMBL/GenBank/DDBJ whole genome shotgun (WGS) entry which is preliminary data.</text>
</comment>
<comment type="function">
    <text evidence="1">Catalyzes the reduction of fatty acyl-CoA to fatty alcohols.</text>
</comment>
<dbReference type="Gene3D" id="3.40.50.720">
    <property type="entry name" value="NAD(P)-binding Rossmann-like Domain"/>
    <property type="match status" value="1"/>
</dbReference>
<evidence type="ECO:0000259" key="2">
    <source>
        <dbReference type="Pfam" id="PF07993"/>
    </source>
</evidence>
<dbReference type="AlphaFoldDB" id="A0A834WIX7"/>
<evidence type="ECO:0000313" key="4">
    <source>
        <dbReference type="Proteomes" id="UP000634136"/>
    </source>
</evidence>
<protein>
    <recommendedName>
        <fullName evidence="1">Fatty acyl-CoA reductase</fullName>
        <ecNumber evidence="1">1.2.1.84</ecNumber>
    </recommendedName>
</protein>
<dbReference type="GO" id="GO:0010345">
    <property type="term" value="P:suberin biosynthetic process"/>
    <property type="evidence" value="ECO:0007669"/>
    <property type="project" value="TreeGrafter"/>
</dbReference>
<dbReference type="Gene3D" id="3.80.10.10">
    <property type="entry name" value="Ribonuclease Inhibitor"/>
    <property type="match status" value="1"/>
</dbReference>
<comment type="similarity">
    <text evidence="1">Belongs to the fatty acyl-CoA reductase family.</text>
</comment>
<keyword evidence="1" id="KW-0443">Lipid metabolism</keyword>
<keyword evidence="1" id="KW-0521">NADP</keyword>
<dbReference type="Pfam" id="PF07993">
    <property type="entry name" value="NAD_binding_4"/>
    <property type="match status" value="1"/>
</dbReference>
<dbReference type="GO" id="GO:0102965">
    <property type="term" value="F:alcohol-forming long-chain fatty acyl-CoA reductase activity"/>
    <property type="evidence" value="ECO:0007669"/>
    <property type="project" value="UniProtKB-EC"/>
</dbReference>
<dbReference type="GO" id="GO:0080019">
    <property type="term" value="F:alcohol-forming very long-chain fatty acyl-CoA reductase activity"/>
    <property type="evidence" value="ECO:0007669"/>
    <property type="project" value="InterPro"/>
</dbReference>
<dbReference type="InterPro" id="IPR026055">
    <property type="entry name" value="FAR"/>
</dbReference>
<dbReference type="PANTHER" id="PTHR11011:SF84">
    <property type="entry name" value="ACYL-COA REDUCTASE-LIKE PROTEIN, PUTATIVE-RELATED"/>
    <property type="match status" value="1"/>
</dbReference>
<organism evidence="3 4">
    <name type="scientific">Senna tora</name>
    <dbReference type="NCBI Taxonomy" id="362788"/>
    <lineage>
        <taxon>Eukaryota</taxon>
        <taxon>Viridiplantae</taxon>
        <taxon>Streptophyta</taxon>
        <taxon>Embryophyta</taxon>
        <taxon>Tracheophyta</taxon>
        <taxon>Spermatophyta</taxon>
        <taxon>Magnoliopsida</taxon>
        <taxon>eudicotyledons</taxon>
        <taxon>Gunneridae</taxon>
        <taxon>Pentapetalae</taxon>
        <taxon>rosids</taxon>
        <taxon>fabids</taxon>
        <taxon>Fabales</taxon>
        <taxon>Fabaceae</taxon>
        <taxon>Caesalpinioideae</taxon>
        <taxon>Cassia clade</taxon>
        <taxon>Senna</taxon>
    </lineage>
</organism>
<name>A0A834WIX7_9FABA</name>
<dbReference type="SUPFAM" id="SSF52058">
    <property type="entry name" value="L domain-like"/>
    <property type="match status" value="1"/>
</dbReference>
<reference evidence="3" key="1">
    <citation type="submission" date="2020-09" db="EMBL/GenBank/DDBJ databases">
        <title>Genome-Enabled Discovery of Anthraquinone Biosynthesis in Senna tora.</title>
        <authorList>
            <person name="Kang S.-H."/>
            <person name="Pandey R.P."/>
            <person name="Lee C.-M."/>
            <person name="Sim J.-S."/>
            <person name="Jeong J.-T."/>
            <person name="Choi B.-S."/>
            <person name="Jung M."/>
            <person name="Ginzburg D."/>
            <person name="Zhao K."/>
            <person name="Won S.Y."/>
            <person name="Oh T.-J."/>
            <person name="Yu Y."/>
            <person name="Kim N.-H."/>
            <person name="Lee O.R."/>
            <person name="Lee T.-H."/>
            <person name="Bashyal P."/>
            <person name="Kim T.-S."/>
            <person name="Lee W.-H."/>
            <person name="Kawkins C."/>
            <person name="Kim C.-K."/>
            <person name="Kim J.S."/>
            <person name="Ahn B.O."/>
            <person name="Rhee S.Y."/>
            <person name="Sohng J.K."/>
        </authorList>
    </citation>
    <scope>NUCLEOTIDE SEQUENCE</scope>
    <source>
        <tissue evidence="3">Leaf</tissue>
    </source>
</reference>
<accession>A0A834WIX7</accession>
<dbReference type="EMBL" id="JAAIUW010000007">
    <property type="protein sequence ID" value="KAF7822603.1"/>
    <property type="molecule type" value="Genomic_DNA"/>
</dbReference>
<gene>
    <name evidence="3" type="ORF">G2W53_020747</name>
</gene>
<dbReference type="Proteomes" id="UP000634136">
    <property type="component" value="Unassembled WGS sequence"/>
</dbReference>
<dbReference type="GO" id="GO:0035336">
    <property type="term" value="P:long-chain fatty-acyl-CoA metabolic process"/>
    <property type="evidence" value="ECO:0007669"/>
    <property type="project" value="TreeGrafter"/>
</dbReference>
<comment type="catalytic activity">
    <reaction evidence="1">
        <text>a long-chain fatty acyl-CoA + 2 NADPH + 2 H(+) = a long-chain primary fatty alcohol + 2 NADP(+) + CoA</text>
        <dbReference type="Rhea" id="RHEA:52716"/>
        <dbReference type="ChEBI" id="CHEBI:15378"/>
        <dbReference type="ChEBI" id="CHEBI:57287"/>
        <dbReference type="ChEBI" id="CHEBI:57783"/>
        <dbReference type="ChEBI" id="CHEBI:58349"/>
        <dbReference type="ChEBI" id="CHEBI:77396"/>
        <dbReference type="ChEBI" id="CHEBI:83139"/>
        <dbReference type="EC" id="1.2.1.84"/>
    </reaction>
</comment>
<dbReference type="PANTHER" id="PTHR11011">
    <property type="entry name" value="MALE STERILITY PROTEIN 2-RELATED"/>
    <property type="match status" value="1"/>
</dbReference>
<dbReference type="OrthoDB" id="429813at2759"/>
<sequence length="239" mass="26808">MGQTLNGTSKFDIDTEKKMMQQIIQQLQAQNVGENTISSIMKDYGIKRANMYGWPNTYVFTKAMGEMLMSHFKDKIPLIIIRPTMVSSTYKEPFPGWIEGYRTVDALIGGYGKGKVPCFVGNPQTILDVNLLYAFNLSANGLTVEVPSEIGRLKMLLRLGLSCNNLSASIKVLEELPSLVEANISFNSFHGPVPHTRMKLLNSHPSSFLGNPNLCITCLPLDNMKEWHNEDLWLHIIKS</sequence>
<keyword evidence="1" id="KW-0444">Lipid biosynthesis</keyword>
<keyword evidence="4" id="KW-1185">Reference proteome</keyword>
<feature type="domain" description="Thioester reductase (TE)" evidence="2">
    <location>
        <begin position="28"/>
        <end position="129"/>
    </location>
</feature>
<dbReference type="SUPFAM" id="SSF51735">
    <property type="entry name" value="NAD(P)-binding Rossmann-fold domains"/>
    <property type="match status" value="1"/>
</dbReference>
<dbReference type="InterPro" id="IPR032675">
    <property type="entry name" value="LRR_dom_sf"/>
</dbReference>
<evidence type="ECO:0000256" key="1">
    <source>
        <dbReference type="RuleBase" id="RU363097"/>
    </source>
</evidence>
<dbReference type="InterPro" id="IPR036291">
    <property type="entry name" value="NAD(P)-bd_dom_sf"/>
</dbReference>